<gene>
    <name evidence="1" type="ORF">SAMN04488057_11224</name>
</gene>
<evidence type="ECO:0000313" key="1">
    <source>
        <dbReference type="EMBL" id="SHN22870.1"/>
    </source>
</evidence>
<reference evidence="1 2" key="1">
    <citation type="submission" date="2016-11" db="EMBL/GenBank/DDBJ databases">
        <authorList>
            <person name="Jaros S."/>
            <person name="Januszkiewicz K."/>
            <person name="Wedrychowicz H."/>
        </authorList>
    </citation>
    <scope>NUCLEOTIDE SEQUENCE [LARGE SCALE GENOMIC DNA]</scope>
    <source>
        <strain evidence="1 2">CGMCC 1.6102</strain>
    </source>
</reference>
<protein>
    <submittedName>
        <fullName evidence="1">Uncharacterized protein</fullName>
    </submittedName>
</protein>
<dbReference type="AlphaFoldDB" id="A0A1M7PYP2"/>
<accession>A0A1M7PYP2</accession>
<keyword evidence="2" id="KW-1185">Reference proteome</keyword>
<evidence type="ECO:0000313" key="2">
    <source>
        <dbReference type="Proteomes" id="UP000184513"/>
    </source>
</evidence>
<dbReference type="RefSeq" id="WP_073096071.1">
    <property type="nucleotide sequence ID" value="NZ_FRCY01000012.1"/>
</dbReference>
<dbReference type="Proteomes" id="UP000184513">
    <property type="component" value="Unassembled WGS sequence"/>
</dbReference>
<name>A0A1M7PYP2_9BACT</name>
<sequence>MYDHKVLISILNDAFEVVRETEVVNGIGKPFSTPIPQRPFFKDGMVWFYLNVSDELAFVRLTVK</sequence>
<proteinExistence type="predicted"/>
<organism evidence="1 2">
    <name type="scientific">Cyclobacterium lianum</name>
    <dbReference type="NCBI Taxonomy" id="388280"/>
    <lineage>
        <taxon>Bacteria</taxon>
        <taxon>Pseudomonadati</taxon>
        <taxon>Bacteroidota</taxon>
        <taxon>Cytophagia</taxon>
        <taxon>Cytophagales</taxon>
        <taxon>Cyclobacteriaceae</taxon>
        <taxon>Cyclobacterium</taxon>
    </lineage>
</organism>
<dbReference type="EMBL" id="FRCY01000012">
    <property type="protein sequence ID" value="SHN22870.1"/>
    <property type="molecule type" value="Genomic_DNA"/>
</dbReference>